<dbReference type="InterPro" id="IPR039420">
    <property type="entry name" value="WalR-like"/>
</dbReference>
<dbReference type="Gene3D" id="1.10.10.10">
    <property type="entry name" value="Winged helix-like DNA-binding domain superfamily/Winged helix DNA-binding domain"/>
    <property type="match status" value="1"/>
</dbReference>
<evidence type="ECO:0000259" key="9">
    <source>
        <dbReference type="PROSITE" id="PS50110"/>
    </source>
</evidence>
<dbReference type="GO" id="GO:0006355">
    <property type="term" value="P:regulation of DNA-templated transcription"/>
    <property type="evidence" value="ECO:0007669"/>
    <property type="project" value="InterPro"/>
</dbReference>
<evidence type="ECO:0000256" key="5">
    <source>
        <dbReference type="ARBA" id="ARBA00023125"/>
    </source>
</evidence>
<dbReference type="SUPFAM" id="SSF52172">
    <property type="entry name" value="CheY-like"/>
    <property type="match status" value="1"/>
</dbReference>
<gene>
    <name evidence="11" type="ORF">D7M11_07545</name>
</gene>
<dbReference type="Gene3D" id="6.10.250.690">
    <property type="match status" value="1"/>
</dbReference>
<dbReference type="FunFam" id="1.10.10.10:FF:000018">
    <property type="entry name" value="DNA-binding response regulator ResD"/>
    <property type="match status" value="1"/>
</dbReference>
<dbReference type="GO" id="GO:0005829">
    <property type="term" value="C:cytosol"/>
    <property type="evidence" value="ECO:0007669"/>
    <property type="project" value="TreeGrafter"/>
</dbReference>
<dbReference type="Pfam" id="PF00072">
    <property type="entry name" value="Response_reg"/>
    <property type="match status" value="1"/>
</dbReference>
<accession>A0A3B0CK04</accession>
<dbReference type="InterPro" id="IPR001867">
    <property type="entry name" value="OmpR/PhoB-type_DNA-bd"/>
</dbReference>
<evidence type="ECO:0000256" key="3">
    <source>
        <dbReference type="ARBA" id="ARBA00023012"/>
    </source>
</evidence>
<evidence type="ECO:0000313" key="11">
    <source>
        <dbReference type="EMBL" id="RKN85532.1"/>
    </source>
</evidence>
<dbReference type="SUPFAM" id="SSF46894">
    <property type="entry name" value="C-terminal effector domain of the bipartite response regulators"/>
    <property type="match status" value="1"/>
</dbReference>
<reference evidence="11 12" key="1">
    <citation type="journal article" date="2007" name="Int. J. Syst. Evol. Microbiol.">
        <title>Paenibacillus ginsengarvi sp. nov., isolated from soil from ginseng cultivation.</title>
        <authorList>
            <person name="Yoon M.H."/>
            <person name="Ten L.N."/>
            <person name="Im W.T."/>
        </authorList>
    </citation>
    <scope>NUCLEOTIDE SEQUENCE [LARGE SCALE GENOMIC DNA]</scope>
    <source>
        <strain evidence="11 12">KCTC 13059</strain>
    </source>
</reference>
<sequence>MITVQEPKGRLPKLNEPILIVDDDQAIAGLIEIYLINEGYEVLKAYNGMDALELLKRKEVRLVILDIMMPGIDGLEVCRQIRTSRSVPILMLSAKTEDMDKIMGLMTGADDYLTKPFNPLELLARVRSLIRRAYGLNVKANQARSSDLMTIGPLEIDKGTHTVAIDGNPVHLTSIEFGILYMLASQPGRVFSAEAIYERVWNEPYSPTFTTVMVHISKLRDKLEKDSGQKWIHTVWGVGYKFEK</sequence>
<dbReference type="EMBL" id="RBAH01000004">
    <property type="protein sequence ID" value="RKN85532.1"/>
    <property type="molecule type" value="Genomic_DNA"/>
</dbReference>
<keyword evidence="2 7" id="KW-0597">Phosphoprotein</keyword>
<dbReference type="AlphaFoldDB" id="A0A3B0CK04"/>
<proteinExistence type="predicted"/>
<dbReference type="GO" id="GO:0000156">
    <property type="term" value="F:phosphorelay response regulator activity"/>
    <property type="evidence" value="ECO:0007669"/>
    <property type="project" value="TreeGrafter"/>
</dbReference>
<name>A0A3B0CK04_9BACL</name>
<organism evidence="11 12">
    <name type="scientific">Paenibacillus ginsengarvi</name>
    <dbReference type="NCBI Taxonomy" id="400777"/>
    <lineage>
        <taxon>Bacteria</taxon>
        <taxon>Bacillati</taxon>
        <taxon>Bacillota</taxon>
        <taxon>Bacilli</taxon>
        <taxon>Bacillales</taxon>
        <taxon>Paenibacillaceae</taxon>
        <taxon>Paenibacillus</taxon>
    </lineage>
</organism>
<dbReference type="PROSITE" id="PS51755">
    <property type="entry name" value="OMPR_PHOB"/>
    <property type="match status" value="1"/>
</dbReference>
<evidence type="ECO:0000256" key="4">
    <source>
        <dbReference type="ARBA" id="ARBA00023015"/>
    </source>
</evidence>
<feature type="domain" description="Response regulatory" evidence="9">
    <location>
        <begin position="17"/>
        <end position="130"/>
    </location>
</feature>
<dbReference type="Gene3D" id="3.40.50.2300">
    <property type="match status" value="1"/>
</dbReference>
<dbReference type="CDD" id="cd17574">
    <property type="entry name" value="REC_OmpR"/>
    <property type="match status" value="1"/>
</dbReference>
<evidence type="ECO:0000313" key="12">
    <source>
        <dbReference type="Proteomes" id="UP000282311"/>
    </source>
</evidence>
<evidence type="ECO:0000256" key="1">
    <source>
        <dbReference type="ARBA" id="ARBA00004496"/>
    </source>
</evidence>
<dbReference type="PANTHER" id="PTHR48111">
    <property type="entry name" value="REGULATOR OF RPOS"/>
    <property type="match status" value="1"/>
</dbReference>
<evidence type="ECO:0000256" key="7">
    <source>
        <dbReference type="PROSITE-ProRule" id="PRU00169"/>
    </source>
</evidence>
<keyword evidence="12" id="KW-1185">Reference proteome</keyword>
<comment type="subcellular location">
    <subcellularLocation>
        <location evidence="1">Cytoplasm</location>
    </subcellularLocation>
</comment>
<keyword evidence="3" id="KW-0902">Two-component regulatory system</keyword>
<keyword evidence="5 8" id="KW-0238">DNA-binding</keyword>
<dbReference type="InterPro" id="IPR016032">
    <property type="entry name" value="Sig_transdc_resp-reg_C-effctor"/>
</dbReference>
<evidence type="ECO:0000256" key="2">
    <source>
        <dbReference type="ARBA" id="ARBA00022553"/>
    </source>
</evidence>
<dbReference type="OrthoDB" id="9790442at2"/>
<dbReference type="SMART" id="SM00862">
    <property type="entry name" value="Trans_reg_C"/>
    <property type="match status" value="1"/>
</dbReference>
<evidence type="ECO:0000256" key="6">
    <source>
        <dbReference type="ARBA" id="ARBA00023163"/>
    </source>
</evidence>
<dbReference type="GO" id="GO:0032993">
    <property type="term" value="C:protein-DNA complex"/>
    <property type="evidence" value="ECO:0007669"/>
    <property type="project" value="TreeGrafter"/>
</dbReference>
<dbReference type="Pfam" id="PF00486">
    <property type="entry name" value="Trans_reg_C"/>
    <property type="match status" value="1"/>
</dbReference>
<dbReference type="InterPro" id="IPR011006">
    <property type="entry name" value="CheY-like_superfamily"/>
</dbReference>
<evidence type="ECO:0000256" key="8">
    <source>
        <dbReference type="PROSITE-ProRule" id="PRU01091"/>
    </source>
</evidence>
<dbReference type="GO" id="GO:0000976">
    <property type="term" value="F:transcription cis-regulatory region binding"/>
    <property type="evidence" value="ECO:0007669"/>
    <property type="project" value="TreeGrafter"/>
</dbReference>
<comment type="caution">
    <text evidence="11">The sequence shown here is derived from an EMBL/GenBank/DDBJ whole genome shotgun (WGS) entry which is preliminary data.</text>
</comment>
<feature type="DNA-binding region" description="OmpR/PhoB-type" evidence="8">
    <location>
        <begin position="146"/>
        <end position="244"/>
    </location>
</feature>
<dbReference type="SMART" id="SM00448">
    <property type="entry name" value="REC"/>
    <property type="match status" value="1"/>
</dbReference>
<dbReference type="InterPro" id="IPR036388">
    <property type="entry name" value="WH-like_DNA-bd_sf"/>
</dbReference>
<keyword evidence="6" id="KW-0804">Transcription</keyword>
<feature type="domain" description="OmpR/PhoB-type" evidence="10">
    <location>
        <begin position="146"/>
        <end position="244"/>
    </location>
</feature>
<protein>
    <submittedName>
        <fullName evidence="11">DNA-binding response regulator</fullName>
    </submittedName>
</protein>
<evidence type="ECO:0000259" key="10">
    <source>
        <dbReference type="PROSITE" id="PS51755"/>
    </source>
</evidence>
<keyword evidence="4" id="KW-0805">Transcription regulation</keyword>
<dbReference type="CDD" id="cd00383">
    <property type="entry name" value="trans_reg_C"/>
    <property type="match status" value="1"/>
</dbReference>
<feature type="modified residue" description="4-aspartylphosphate" evidence="7">
    <location>
        <position position="66"/>
    </location>
</feature>
<dbReference type="FunFam" id="3.40.50.2300:FF:000001">
    <property type="entry name" value="DNA-binding response regulator PhoB"/>
    <property type="match status" value="1"/>
</dbReference>
<dbReference type="PANTHER" id="PTHR48111:SF10">
    <property type="entry name" value="STAGE 0 SPORULATION PROTEIN A HOMOLOG"/>
    <property type="match status" value="1"/>
</dbReference>
<dbReference type="InterPro" id="IPR001789">
    <property type="entry name" value="Sig_transdc_resp-reg_receiver"/>
</dbReference>
<dbReference type="Proteomes" id="UP000282311">
    <property type="component" value="Unassembled WGS sequence"/>
</dbReference>
<dbReference type="PROSITE" id="PS50110">
    <property type="entry name" value="RESPONSE_REGULATORY"/>
    <property type="match status" value="1"/>
</dbReference>